<dbReference type="NCBIfam" id="TIGR02876">
    <property type="entry name" value="spore_yqfD"/>
    <property type="match status" value="1"/>
</dbReference>
<dbReference type="PIRSF" id="PIRSF029895">
    <property type="entry name" value="SpoIV"/>
    <property type="match status" value="1"/>
</dbReference>
<name>A0A3D8GMG7_9BACI</name>
<evidence type="ECO:0000313" key="2">
    <source>
        <dbReference type="EMBL" id="RDU35419.1"/>
    </source>
</evidence>
<accession>A0A3D8GMG7</accession>
<proteinExistence type="predicted"/>
<dbReference type="Pfam" id="PF06898">
    <property type="entry name" value="YqfD"/>
    <property type="match status" value="1"/>
</dbReference>
<protein>
    <submittedName>
        <fullName evidence="2">Sporulation protein YqfD</fullName>
    </submittedName>
</protein>
<dbReference type="InterPro" id="IPR010690">
    <property type="entry name" value="YqfD"/>
</dbReference>
<keyword evidence="3" id="KW-1185">Reference proteome</keyword>
<keyword evidence="1" id="KW-0812">Transmembrane</keyword>
<feature type="transmembrane region" description="Helical" evidence="1">
    <location>
        <begin position="91"/>
        <end position="112"/>
    </location>
</feature>
<dbReference type="OrthoDB" id="1640349at2"/>
<dbReference type="AlphaFoldDB" id="A0A3D8GMG7"/>
<keyword evidence="1" id="KW-1133">Transmembrane helix</keyword>
<dbReference type="EMBL" id="QNQT01000010">
    <property type="protein sequence ID" value="RDU35419.1"/>
    <property type="molecule type" value="Genomic_DNA"/>
</dbReference>
<gene>
    <name evidence="2" type="primary">yqfD</name>
    <name evidence="2" type="ORF">DRW41_18355</name>
</gene>
<organism evidence="2 3">
    <name type="scientific">Neobacillus piezotolerans</name>
    <dbReference type="NCBI Taxonomy" id="2259171"/>
    <lineage>
        <taxon>Bacteria</taxon>
        <taxon>Bacillati</taxon>
        <taxon>Bacillota</taxon>
        <taxon>Bacilli</taxon>
        <taxon>Bacillales</taxon>
        <taxon>Bacillaceae</taxon>
        <taxon>Neobacillus</taxon>
    </lineage>
</organism>
<evidence type="ECO:0000256" key="1">
    <source>
        <dbReference type="SAM" id="Phobius"/>
    </source>
</evidence>
<comment type="caution">
    <text evidence="2">The sequence shown here is derived from an EMBL/GenBank/DDBJ whole genome shotgun (WGS) entry which is preliminary data.</text>
</comment>
<dbReference type="RefSeq" id="WP_115453483.1">
    <property type="nucleotide sequence ID" value="NZ_QNQT01000010.1"/>
</dbReference>
<keyword evidence="1" id="KW-0472">Membrane</keyword>
<evidence type="ECO:0000313" key="3">
    <source>
        <dbReference type="Proteomes" id="UP000257144"/>
    </source>
</evidence>
<sequence>MKNQWVEFLTGKVTVKLTGRGIERFLNVLARNGVQIWNARRISPEAAHFTMRLSDALRIRKFARGSECKVSFIRRKGAPFLLKRLIKNSGFLIGAVLFFFVVMLLSNIVWGIEIKGAKPETEYKIRQELDKLGVKRGKAMFFLESVETIQKELTNRVEAITWVGVELRGTTFHFRVVEKKQPKPPQAIGPRHLIAKKEAVITNYFIEKGQKLFQVNDHVVPGQLLVSGLIGREGAYEAVAAKGEIWGETLYQGKIVLPLSATFQVFNGREQQKHFLRIGGVEFPIWGFGKTKFKNYETDTTSVGMKLIKWETPIAYVNKTMREREEVTRIYTSSEAIKRASELARTDIKKHIDENAMIKSEKILHSSIANGKVKLSILYTVVENIAIGQPIIQGDS</sequence>
<reference evidence="2 3" key="1">
    <citation type="submission" date="2018-07" db="EMBL/GenBank/DDBJ databases">
        <title>Bacillus sp. YLB-04 draft genome sequence.</title>
        <authorList>
            <person name="Yu L."/>
            <person name="Tang X."/>
        </authorList>
    </citation>
    <scope>NUCLEOTIDE SEQUENCE [LARGE SCALE GENOMIC DNA]</scope>
    <source>
        <strain evidence="2 3">YLB-04</strain>
    </source>
</reference>
<dbReference type="Proteomes" id="UP000257144">
    <property type="component" value="Unassembled WGS sequence"/>
</dbReference>